<dbReference type="Proteomes" id="UP000366051">
    <property type="component" value="Chromosome"/>
</dbReference>
<protein>
    <submittedName>
        <fullName evidence="1">Uncharacterized protein</fullName>
    </submittedName>
</protein>
<evidence type="ECO:0000313" key="1">
    <source>
        <dbReference type="EMBL" id="QGG48628.1"/>
    </source>
</evidence>
<accession>A0A5Q2N0V6</accession>
<proteinExistence type="predicted"/>
<dbReference type="OrthoDB" id="2090876at2"/>
<sequence>MMKRLLALLAIFGIVYANYAFFAVHFLEREVVKVYMPLPTYVVFTEKLDATDHGKAAFDRYMLSKGWNFKEQMGALIVYEKEGIEKTYTWKASQAYHRFAR</sequence>
<reference evidence="2" key="1">
    <citation type="submission" date="2019-11" db="EMBL/GenBank/DDBJ databases">
        <title>Genome sequence of Heliorestis convoluta strain HH, an alkaliphilic and minimalistic phototrophic bacterium from a soda lake in Egypt.</title>
        <authorList>
            <person name="Dewey E.D."/>
            <person name="Stokes L.M."/>
            <person name="Burchell B.M."/>
            <person name="Shaffer K.N."/>
            <person name="Huntington A.M."/>
            <person name="Baker J.M."/>
            <person name="Nadendla S."/>
            <person name="Giglio M.G."/>
            <person name="Touchman J.W."/>
            <person name="Blankenship R.E."/>
            <person name="Madigan M.T."/>
            <person name="Sattley W.M."/>
        </authorList>
    </citation>
    <scope>NUCLEOTIDE SEQUENCE [LARGE SCALE GENOMIC DNA]</scope>
    <source>
        <strain evidence="2">HH</strain>
    </source>
</reference>
<gene>
    <name evidence="1" type="ORF">FTV88_2535</name>
</gene>
<dbReference type="AlphaFoldDB" id="A0A5Q2N0V6"/>
<dbReference type="EMBL" id="CP045875">
    <property type="protein sequence ID" value="QGG48628.1"/>
    <property type="molecule type" value="Genomic_DNA"/>
</dbReference>
<evidence type="ECO:0000313" key="2">
    <source>
        <dbReference type="Proteomes" id="UP000366051"/>
    </source>
</evidence>
<keyword evidence="2" id="KW-1185">Reference proteome</keyword>
<dbReference type="RefSeq" id="WP_153725761.1">
    <property type="nucleotide sequence ID" value="NZ_CP045875.1"/>
</dbReference>
<dbReference type="KEGG" id="hcv:FTV88_2535"/>
<organism evidence="1 2">
    <name type="scientific">Heliorestis convoluta</name>
    <dbReference type="NCBI Taxonomy" id="356322"/>
    <lineage>
        <taxon>Bacteria</taxon>
        <taxon>Bacillati</taxon>
        <taxon>Bacillota</taxon>
        <taxon>Clostridia</taxon>
        <taxon>Eubacteriales</taxon>
        <taxon>Heliobacteriaceae</taxon>
        <taxon>Heliorestis</taxon>
    </lineage>
</organism>
<name>A0A5Q2N0V6_9FIRM</name>